<dbReference type="Pfam" id="PF13812">
    <property type="entry name" value="PPR_3"/>
    <property type="match status" value="1"/>
</dbReference>
<dbReference type="PROSITE" id="PS51375">
    <property type="entry name" value="PPR"/>
    <property type="match status" value="6"/>
</dbReference>
<dbReference type="Pfam" id="PF13041">
    <property type="entry name" value="PPR_2"/>
    <property type="match status" value="1"/>
</dbReference>
<dbReference type="Pfam" id="PF01535">
    <property type="entry name" value="PPR"/>
    <property type="match status" value="3"/>
</dbReference>
<comment type="caution">
    <text evidence="4">The sequence shown here is derived from an EMBL/GenBank/DDBJ whole genome shotgun (WGS) entry which is preliminary data.</text>
</comment>
<comment type="similarity">
    <text evidence="1">Belongs to the PPR family. P subfamily.</text>
</comment>
<dbReference type="AlphaFoldDB" id="A0ABD3BD82"/>
<organism evidence="4 5">
    <name type="scientific">Castilleja foliolosa</name>
    <dbReference type="NCBI Taxonomy" id="1961234"/>
    <lineage>
        <taxon>Eukaryota</taxon>
        <taxon>Viridiplantae</taxon>
        <taxon>Streptophyta</taxon>
        <taxon>Embryophyta</taxon>
        <taxon>Tracheophyta</taxon>
        <taxon>Spermatophyta</taxon>
        <taxon>Magnoliopsida</taxon>
        <taxon>eudicotyledons</taxon>
        <taxon>Gunneridae</taxon>
        <taxon>Pentapetalae</taxon>
        <taxon>asterids</taxon>
        <taxon>lamiids</taxon>
        <taxon>Lamiales</taxon>
        <taxon>Orobanchaceae</taxon>
        <taxon>Pedicularideae</taxon>
        <taxon>Castillejinae</taxon>
        <taxon>Castilleja</taxon>
    </lineage>
</organism>
<feature type="repeat" description="PPR" evidence="3">
    <location>
        <begin position="303"/>
        <end position="337"/>
    </location>
</feature>
<evidence type="ECO:0000313" key="4">
    <source>
        <dbReference type="EMBL" id="KAL3615234.1"/>
    </source>
</evidence>
<evidence type="ECO:0000256" key="2">
    <source>
        <dbReference type="ARBA" id="ARBA00022737"/>
    </source>
</evidence>
<evidence type="ECO:0000256" key="1">
    <source>
        <dbReference type="ARBA" id="ARBA00007626"/>
    </source>
</evidence>
<name>A0ABD3BD82_9LAMI</name>
<dbReference type="InterPro" id="IPR011990">
    <property type="entry name" value="TPR-like_helical_dom_sf"/>
</dbReference>
<evidence type="ECO:0008006" key="6">
    <source>
        <dbReference type="Google" id="ProtNLM"/>
    </source>
</evidence>
<evidence type="ECO:0000313" key="5">
    <source>
        <dbReference type="Proteomes" id="UP001632038"/>
    </source>
</evidence>
<dbReference type="EMBL" id="JAVIJP010000100">
    <property type="protein sequence ID" value="KAL3615234.1"/>
    <property type="molecule type" value="Genomic_DNA"/>
</dbReference>
<dbReference type="InterPro" id="IPR002885">
    <property type="entry name" value="PPR_rpt"/>
</dbReference>
<keyword evidence="5" id="KW-1185">Reference proteome</keyword>
<dbReference type="PANTHER" id="PTHR46128:SF60">
    <property type="entry name" value="PENTACOTRIPEPTIDE-REPEAT REGION OF PRORP DOMAIN-CONTAINING PROTEIN"/>
    <property type="match status" value="1"/>
</dbReference>
<feature type="repeat" description="PPR" evidence="3">
    <location>
        <begin position="373"/>
        <end position="407"/>
    </location>
</feature>
<feature type="repeat" description="PPR" evidence="3">
    <location>
        <begin position="443"/>
        <end position="477"/>
    </location>
</feature>
<protein>
    <recommendedName>
        <fullName evidence="6">Pentatricopeptide repeat-containing protein</fullName>
    </recommendedName>
</protein>
<feature type="repeat" description="PPR" evidence="3">
    <location>
        <begin position="232"/>
        <end position="266"/>
    </location>
</feature>
<keyword evidence="2" id="KW-0677">Repeat</keyword>
<sequence>MANLFRTIISHRRPAPTRNPLPIFSSIHTLTQPTPSSINGDPIAIAIIDSLHKNHSWKTLSEKFSSVKLTNPIVQKILLQLKESIHSRKALNFFHWSGKEMHFQHGLSSYCLLIHILVKARLIKDAKALFESILTKDLSEANSRTLGVLDSLIDSYGTVDSVPLVFDLFIQTCAKLRLFGDILYACQLLFDHGFSLSLNSFNSVLHVMQKSNETRMAWGVYEHMIGIKIFPNEATMRIMVAALCKEGKLEKFLGIVDRMHGKRCSVPQIIVNTCLVYEMIEEDRIEDGLVLLKRMLQNNMILDTISYSLVVFAKFKTRNLNSAKEIYDEMLKRGFKENAFVYNLFVGAYCEEAKLDEAIGLLDEMESLGFKPVDETFNHLIKGCSLYGRSDDSLVFCEQMTNMGLIPSCSAVNEMFGKLCENEKTKRADEMLTVLLDKGFGPDENTYSHLICGYCKDENMEGLTKLLFEMEYRSITPNMSGFIATIISLCKRGRLEEAEKYLETMKARSFVPSPDIYERLIDGHLEKGNKTRACQLHNEMVGTAENS</sequence>
<feature type="repeat" description="PPR" evidence="3">
    <location>
        <begin position="478"/>
        <end position="512"/>
    </location>
</feature>
<gene>
    <name evidence="4" type="ORF">CASFOL_040895</name>
</gene>
<proteinExistence type="inferred from homology"/>
<evidence type="ECO:0000256" key="3">
    <source>
        <dbReference type="PROSITE-ProRule" id="PRU00708"/>
    </source>
</evidence>
<dbReference type="InterPro" id="IPR050872">
    <property type="entry name" value="PPR_P_subfamily"/>
</dbReference>
<reference evidence="5" key="1">
    <citation type="journal article" date="2024" name="IScience">
        <title>Strigolactones Initiate the Formation of Haustorium-like Structures in Castilleja.</title>
        <authorList>
            <person name="Buerger M."/>
            <person name="Peterson D."/>
            <person name="Chory J."/>
        </authorList>
    </citation>
    <scope>NUCLEOTIDE SEQUENCE [LARGE SCALE GENOMIC DNA]</scope>
</reference>
<dbReference type="NCBIfam" id="TIGR00756">
    <property type="entry name" value="PPR"/>
    <property type="match status" value="4"/>
</dbReference>
<dbReference type="PANTHER" id="PTHR46128">
    <property type="entry name" value="MITOCHONDRIAL GROUP I INTRON SPLICING FACTOR CCM1"/>
    <property type="match status" value="1"/>
</dbReference>
<accession>A0ABD3BD82</accession>
<feature type="repeat" description="PPR" evidence="3">
    <location>
        <begin position="338"/>
        <end position="372"/>
    </location>
</feature>
<dbReference type="Proteomes" id="UP001632038">
    <property type="component" value="Unassembled WGS sequence"/>
</dbReference>
<dbReference type="Gene3D" id="1.25.40.10">
    <property type="entry name" value="Tetratricopeptide repeat domain"/>
    <property type="match status" value="4"/>
</dbReference>